<dbReference type="EMBL" id="JBHTGR010000002">
    <property type="protein sequence ID" value="MFC7745955.1"/>
    <property type="molecule type" value="Genomic_DNA"/>
</dbReference>
<organism evidence="2 3">
    <name type="scientific">Lentibacillus kimchii</name>
    <dbReference type="NCBI Taxonomy" id="1542911"/>
    <lineage>
        <taxon>Bacteria</taxon>
        <taxon>Bacillati</taxon>
        <taxon>Bacillota</taxon>
        <taxon>Bacilli</taxon>
        <taxon>Bacillales</taxon>
        <taxon>Bacillaceae</taxon>
        <taxon>Lentibacillus</taxon>
    </lineage>
</organism>
<dbReference type="RefSeq" id="WP_382357431.1">
    <property type="nucleotide sequence ID" value="NZ_JBHTGR010000002.1"/>
</dbReference>
<keyword evidence="1" id="KW-0812">Transmembrane</keyword>
<evidence type="ECO:0000256" key="1">
    <source>
        <dbReference type="SAM" id="Phobius"/>
    </source>
</evidence>
<sequence>MIDAGWLNIGSLILGLVAWIIPMINIAANKKQKNKKWIALSIIISFSACVIAICFQIFYNLYLVNIEDFAALADTMRGVAVASTVLAIFTILLNALTLFLYRDRSVL</sequence>
<dbReference type="Proteomes" id="UP001596620">
    <property type="component" value="Unassembled WGS sequence"/>
</dbReference>
<feature type="transmembrane region" description="Helical" evidence="1">
    <location>
        <begin position="37"/>
        <end position="59"/>
    </location>
</feature>
<accession>A0ABW2UTJ0</accession>
<protein>
    <recommendedName>
        <fullName evidence="4">Cytochrome c oxidase subunit 4</fullName>
    </recommendedName>
</protein>
<evidence type="ECO:0008006" key="4">
    <source>
        <dbReference type="Google" id="ProtNLM"/>
    </source>
</evidence>
<keyword evidence="1" id="KW-0472">Membrane</keyword>
<evidence type="ECO:0000313" key="2">
    <source>
        <dbReference type="EMBL" id="MFC7745955.1"/>
    </source>
</evidence>
<feature type="transmembrane region" description="Helical" evidence="1">
    <location>
        <begin position="79"/>
        <end position="101"/>
    </location>
</feature>
<evidence type="ECO:0000313" key="3">
    <source>
        <dbReference type="Proteomes" id="UP001596620"/>
    </source>
</evidence>
<proteinExistence type="predicted"/>
<comment type="caution">
    <text evidence="2">The sequence shown here is derived from an EMBL/GenBank/DDBJ whole genome shotgun (WGS) entry which is preliminary data.</text>
</comment>
<keyword evidence="3" id="KW-1185">Reference proteome</keyword>
<feature type="transmembrane region" description="Helical" evidence="1">
    <location>
        <begin position="6"/>
        <end position="25"/>
    </location>
</feature>
<name>A0ABW2UTJ0_9BACI</name>
<keyword evidence="1" id="KW-1133">Transmembrane helix</keyword>
<reference evidence="3" key="1">
    <citation type="journal article" date="2019" name="Int. J. Syst. Evol. Microbiol.">
        <title>The Global Catalogue of Microorganisms (GCM) 10K type strain sequencing project: providing services to taxonomists for standard genome sequencing and annotation.</title>
        <authorList>
            <consortium name="The Broad Institute Genomics Platform"/>
            <consortium name="The Broad Institute Genome Sequencing Center for Infectious Disease"/>
            <person name="Wu L."/>
            <person name="Ma J."/>
        </authorList>
    </citation>
    <scope>NUCLEOTIDE SEQUENCE [LARGE SCALE GENOMIC DNA]</scope>
    <source>
        <strain evidence="3">JCM 30234</strain>
    </source>
</reference>
<gene>
    <name evidence="2" type="ORF">ACFQU8_01685</name>
</gene>